<dbReference type="InterPro" id="IPR001764">
    <property type="entry name" value="Glyco_hydro_3_N"/>
</dbReference>
<dbReference type="InterPro" id="IPR036962">
    <property type="entry name" value="Glyco_hydro_3_N_sf"/>
</dbReference>
<dbReference type="Gene3D" id="3.20.20.300">
    <property type="entry name" value="Glycoside hydrolase, family 3, N-terminal domain"/>
    <property type="match status" value="1"/>
</dbReference>
<dbReference type="Gene3D" id="3.30.1920.20">
    <property type="match status" value="1"/>
</dbReference>
<evidence type="ECO:0000256" key="3">
    <source>
        <dbReference type="ARBA" id="ARBA00022801"/>
    </source>
</evidence>
<evidence type="ECO:0000313" key="6">
    <source>
        <dbReference type="EMBL" id="GAA5186039.1"/>
    </source>
</evidence>
<protein>
    <recommendedName>
        <fullName evidence="5">Fibronectin type III-like domain-containing protein</fullName>
    </recommendedName>
</protein>
<dbReference type="SUPFAM" id="SSF49899">
    <property type="entry name" value="Concanavalin A-like lectins/glucanases"/>
    <property type="match status" value="1"/>
</dbReference>
<dbReference type="InterPro" id="IPR013320">
    <property type="entry name" value="ConA-like_dom_sf"/>
</dbReference>
<dbReference type="InterPro" id="IPR026891">
    <property type="entry name" value="Fn3-like"/>
</dbReference>
<dbReference type="NCBIfam" id="NF047446">
    <property type="entry name" value="barrel_OmpL47"/>
    <property type="match status" value="1"/>
</dbReference>
<dbReference type="SUPFAM" id="SSF52279">
    <property type="entry name" value="Beta-D-glucan exohydrolase, C-terminal domain"/>
    <property type="match status" value="1"/>
</dbReference>
<feature type="chain" id="PRO_5045549636" description="Fibronectin type III-like domain-containing protein" evidence="4">
    <location>
        <begin position="29"/>
        <end position="1636"/>
    </location>
</feature>
<dbReference type="InterPro" id="IPR017853">
    <property type="entry name" value="GH"/>
</dbReference>
<dbReference type="SUPFAM" id="SSF51445">
    <property type="entry name" value="(Trans)glycosidases"/>
    <property type="match status" value="1"/>
</dbReference>
<accession>A0ABP9RRZ9</accession>
<dbReference type="Gene3D" id="2.60.40.10">
    <property type="entry name" value="Immunoglobulins"/>
    <property type="match status" value="1"/>
</dbReference>
<dbReference type="InterPro" id="IPR058094">
    <property type="entry name" value="Ig-like_OmpL47-like"/>
</dbReference>
<keyword evidence="2 4" id="KW-0732">Signal</keyword>
<dbReference type="Pfam" id="PF00933">
    <property type="entry name" value="Glyco_hydro_3"/>
    <property type="match status" value="1"/>
</dbReference>
<dbReference type="InterPro" id="IPR044993">
    <property type="entry name" value="BXL"/>
</dbReference>
<dbReference type="Proteomes" id="UP001501570">
    <property type="component" value="Unassembled WGS sequence"/>
</dbReference>
<dbReference type="Gene3D" id="2.60.40.1080">
    <property type="match status" value="1"/>
</dbReference>
<evidence type="ECO:0000256" key="1">
    <source>
        <dbReference type="ARBA" id="ARBA00005336"/>
    </source>
</evidence>
<dbReference type="Gene3D" id="2.60.120.200">
    <property type="match status" value="1"/>
</dbReference>
<keyword evidence="7" id="KW-1185">Reference proteome</keyword>
<dbReference type="PANTHER" id="PTHR42721:SF3">
    <property type="entry name" value="BETA-D-XYLOSIDASE 5-RELATED"/>
    <property type="match status" value="1"/>
</dbReference>
<dbReference type="PRINTS" id="PR00133">
    <property type="entry name" value="GLHYDRLASE3"/>
</dbReference>
<organism evidence="6 7">
    <name type="scientific">Rugosimonospora acidiphila</name>
    <dbReference type="NCBI Taxonomy" id="556531"/>
    <lineage>
        <taxon>Bacteria</taxon>
        <taxon>Bacillati</taxon>
        <taxon>Actinomycetota</taxon>
        <taxon>Actinomycetes</taxon>
        <taxon>Micromonosporales</taxon>
        <taxon>Micromonosporaceae</taxon>
        <taxon>Rugosimonospora</taxon>
    </lineage>
</organism>
<dbReference type="InterPro" id="IPR036881">
    <property type="entry name" value="Glyco_hydro_3_C_sf"/>
</dbReference>
<evidence type="ECO:0000313" key="7">
    <source>
        <dbReference type="Proteomes" id="UP001501570"/>
    </source>
</evidence>
<proteinExistence type="inferred from homology"/>
<reference evidence="7" key="1">
    <citation type="journal article" date="2019" name="Int. J. Syst. Evol. Microbiol.">
        <title>The Global Catalogue of Microorganisms (GCM) 10K type strain sequencing project: providing services to taxonomists for standard genome sequencing and annotation.</title>
        <authorList>
            <consortium name="The Broad Institute Genomics Platform"/>
            <consortium name="The Broad Institute Genome Sequencing Center for Infectious Disease"/>
            <person name="Wu L."/>
            <person name="Ma J."/>
        </authorList>
    </citation>
    <scope>NUCLEOTIDE SEQUENCE [LARGE SCALE GENOMIC DNA]</scope>
    <source>
        <strain evidence="7">JCM 18304</strain>
    </source>
</reference>
<dbReference type="InterPro" id="IPR013783">
    <property type="entry name" value="Ig-like_fold"/>
</dbReference>
<dbReference type="EMBL" id="BAABJQ010000008">
    <property type="protein sequence ID" value="GAA5186039.1"/>
    <property type="molecule type" value="Genomic_DNA"/>
</dbReference>
<dbReference type="SUPFAM" id="SSF49373">
    <property type="entry name" value="Invasin/intimin cell-adhesion fragments"/>
    <property type="match status" value="1"/>
</dbReference>
<gene>
    <name evidence="6" type="ORF">GCM10023322_31390</name>
</gene>
<name>A0ABP9RRZ9_9ACTN</name>
<sequence>MVSWRYLTARIAIVPMVVCLCTVAPLMAASTNAVRAAPRTPIYLDPSYSFAERAADLVARLTPAQRASQLVSSQAPAITSAQNPLLTGYFGNSMTTLAGPTSPGDTSVVLGSVAGIAAGTKLTIGPVSKPESVTVSSVGTAARTATTLVAAAAPGDTAVKVASVANLVAGERIRLDAAGGANQEFTSIQAVGTAGADGTGVTLGSPLTRSHASGVAAQDLGSGVAFSPALSKGYGYGAAVTVLIQGVPAYGWWNEALHGINAESLNPSGNAATLTDTTSYPIDLSRASSWDPALTYQVAQAESDEAREIVRQNRLDLDFYSPTVNLARDPRWGRNDESYGEDPLLEAQVAGQFVNGMEGKDQNGDLLPGGDGFYKTTTTLKHYAMNNTEGTSNADPNGRLNGSSNADERTIREYYTMPFRKIVQDDQNGAVMSSYNEINGVPSAANTFLNDTLMRETFGFQGYFTGDCDAVNEVSKRHQWQPDGAGHPVTDVEQFAYTLGSGEDAECNAGYTDGTGSSYRGPTSPSTTAGGAMNALGMQITTPTGLTTVNDLDVSATRLFTNRMKLGEFDPNSKVPWLTQAVARDQSYGVYPWNNATAPTETSARLDLARESADASLVLLKNSATTRKDGSTGKLLPMSVPASGSFKVLVLGSYANNSNFYLGGYSSIQNAAGQANEVTPYAGIKAAIQAVNPSAQVDYLKGFTGTGTNAGNCCTAIDPAAVAAAADYDYVIVYAGMDSTSSNGTTGTEDRDRSSLALPGLQGQLISQVSAVNPDTIGVMETIGAQDVSSFESTTPAILWSSFNGMRKGDALADVLLGKYNPSGRTPETWYQSVNQLPSTSSYTLRPVGPNGRTYMYFNGPVSYPFGYGLSYTNFDFSNLRISDRTPNADGTINVSVDVKNTGSRDGNEVVQLYVNTPNADPSLERPIKRLEGFQKVSVPAGHTKRVTLPIKIADLAFYNEKDQRFEVDPGAYGIQLSTSSADSDIQAQGTINVKGALTPKPSVLTAQPRIMTTDDARGISQRVMFPEGVTIDPGLTVAMNDDSLSGWIAPGQSKSFPAGMTFSYSSDRPQVVSVDHNGKIRTVANGAATVTATVRYKGKSASTSFVVRVLSDLNGLKVNGQQLAGFNPDVTDYDVVVPNGVSAAPQISATGSTGKVSITQATSVPGVATVTSTGPDGIVAKYQINFARQGSSDEFDSSTLGSQWHWVREAPADWSLSTNPGSLTITPKTGDLTTTTNTAQNILLQPALGDWTQTTKLAFNHRPNAATQQGGIIAYQDDDNYLKFDLEATSPTNIQFNTALEDNLNGVQVTQTLNTLNANAILPADNTIWLRMSKSGAHYSTSYSLDGTTWVPVWTTGATLNNPQVGLFAFNRAGATTDLQVGFDSFHVDASPPAPTSGPRTTASLAPHANSAGWNRAAPTVTLTGTDRSNWGLASTEYNLDGGGWQTYSAPVTVTGDGVHTLMYRSTDNAGNVEPANTLTVRVDTATPQVAYTGNSGSYAIDQAVQIHCAATDPGGSGVAKTTCADLRGPAYTFGLGTHRYGATATDTAGNTGTGSTGFTVTVTYPSVEHLVREFSTRPSVASDLNDELNAAAASTGKKARDHLSAFINQVHAQTGKALTANQAKVLTQSAQALE</sequence>
<dbReference type="PANTHER" id="PTHR42721">
    <property type="entry name" value="SUGAR HYDROLASE-RELATED"/>
    <property type="match status" value="1"/>
</dbReference>
<comment type="caution">
    <text evidence="6">The sequence shown here is derived from an EMBL/GenBank/DDBJ whole genome shotgun (WGS) entry which is preliminary data.</text>
</comment>
<dbReference type="SMART" id="SM01217">
    <property type="entry name" value="Fn3_like"/>
    <property type="match status" value="1"/>
</dbReference>
<dbReference type="Pfam" id="PF14310">
    <property type="entry name" value="Fn3-like"/>
    <property type="match status" value="1"/>
</dbReference>
<evidence type="ECO:0000259" key="5">
    <source>
        <dbReference type="SMART" id="SM01217"/>
    </source>
</evidence>
<dbReference type="InterPro" id="IPR008964">
    <property type="entry name" value="Invasin/intimin_cell_adhesion"/>
</dbReference>
<feature type="domain" description="Fibronectin type III-like" evidence="5">
    <location>
        <begin position="909"/>
        <end position="981"/>
    </location>
</feature>
<dbReference type="InterPro" id="IPR002772">
    <property type="entry name" value="Glyco_hydro_3_C"/>
</dbReference>
<comment type="similarity">
    <text evidence="1">Belongs to the glycosyl hydrolase 3 family.</text>
</comment>
<dbReference type="Gene3D" id="3.40.50.1700">
    <property type="entry name" value="Glycoside hydrolase family 3 C-terminal domain"/>
    <property type="match status" value="1"/>
</dbReference>
<dbReference type="InterPro" id="IPR041542">
    <property type="entry name" value="GH43_C2"/>
</dbReference>
<evidence type="ECO:0000256" key="4">
    <source>
        <dbReference type="SAM" id="SignalP"/>
    </source>
</evidence>
<feature type="signal peptide" evidence="4">
    <location>
        <begin position="1"/>
        <end position="28"/>
    </location>
</feature>
<keyword evidence="3" id="KW-0378">Hydrolase</keyword>
<evidence type="ECO:0000256" key="2">
    <source>
        <dbReference type="ARBA" id="ARBA00022729"/>
    </source>
</evidence>
<dbReference type="Pfam" id="PF01915">
    <property type="entry name" value="Glyco_hydro_3_C"/>
    <property type="match status" value="1"/>
</dbReference>
<dbReference type="Pfam" id="PF17851">
    <property type="entry name" value="GH43_C2"/>
    <property type="match status" value="1"/>
</dbReference>